<dbReference type="Proteomes" id="UP001596043">
    <property type="component" value="Unassembled WGS sequence"/>
</dbReference>
<keyword evidence="3" id="KW-1185">Reference proteome</keyword>
<name>A0ABV9HXC0_9FLAO</name>
<sequence>MKFIISFLSCLILLLSCKNPEKKAVDPVLVSMTKHADSLLLDPKINAVSIGIYKDGEKYSAHYGELDKGKGNPPTDKSIYEIASVSKTFTGILVANAVLEGKLSLEDDIRKYLKEDFKNFEHEQNPIKIKHLITHTSSMSKFLPESINALFSDFNEELPFKVYEIQKSYSKKDFFQDLHAIEIDTIPGEKYAYSNVDTELMAEILENVYKKSFNDLLKDYFQSNAAMQNTYIHLPTHKQKDLVNGYGMSGKIVPHEVFIYGADGGVKTTMPDLVNYLEFHLDTTHTTVQESHRVLYENGNRKMGYYLPIRHSEAYGTYYSMHGGAFGSQNWFFVLPKYNLGISIITNQSDLDTADKLMKTVKALIDDLK</sequence>
<reference evidence="3" key="1">
    <citation type="journal article" date="2019" name="Int. J. Syst. Evol. Microbiol.">
        <title>The Global Catalogue of Microorganisms (GCM) 10K type strain sequencing project: providing services to taxonomists for standard genome sequencing and annotation.</title>
        <authorList>
            <consortium name="The Broad Institute Genomics Platform"/>
            <consortium name="The Broad Institute Genome Sequencing Center for Infectious Disease"/>
            <person name="Wu L."/>
            <person name="Ma J."/>
        </authorList>
    </citation>
    <scope>NUCLEOTIDE SEQUENCE [LARGE SCALE GENOMIC DNA]</scope>
    <source>
        <strain evidence="3">YJ-61-S</strain>
    </source>
</reference>
<accession>A0ABV9HXC0</accession>
<comment type="caution">
    <text evidence="2">The sequence shown here is derived from an EMBL/GenBank/DDBJ whole genome shotgun (WGS) entry which is preliminary data.</text>
</comment>
<dbReference type="PANTHER" id="PTHR46825">
    <property type="entry name" value="D-ALANYL-D-ALANINE-CARBOXYPEPTIDASE/ENDOPEPTIDASE AMPH"/>
    <property type="match status" value="1"/>
</dbReference>
<dbReference type="GO" id="GO:0016787">
    <property type="term" value="F:hydrolase activity"/>
    <property type="evidence" value="ECO:0007669"/>
    <property type="project" value="UniProtKB-KW"/>
</dbReference>
<dbReference type="Pfam" id="PF00144">
    <property type="entry name" value="Beta-lactamase"/>
    <property type="match status" value="1"/>
</dbReference>
<dbReference type="EC" id="3.-.-.-" evidence="2"/>
<keyword evidence="2" id="KW-0378">Hydrolase</keyword>
<dbReference type="InterPro" id="IPR050491">
    <property type="entry name" value="AmpC-like"/>
</dbReference>
<evidence type="ECO:0000313" key="3">
    <source>
        <dbReference type="Proteomes" id="UP001596043"/>
    </source>
</evidence>
<gene>
    <name evidence="2" type="ORF">ACFO3O_11150</name>
</gene>
<proteinExistence type="predicted"/>
<dbReference type="Gene3D" id="3.40.710.10">
    <property type="entry name" value="DD-peptidase/beta-lactamase superfamily"/>
    <property type="match status" value="1"/>
</dbReference>
<dbReference type="EMBL" id="JBHSFV010000006">
    <property type="protein sequence ID" value="MFC4634467.1"/>
    <property type="molecule type" value="Genomic_DNA"/>
</dbReference>
<evidence type="ECO:0000313" key="2">
    <source>
        <dbReference type="EMBL" id="MFC4634467.1"/>
    </source>
</evidence>
<dbReference type="RefSeq" id="WP_379978751.1">
    <property type="nucleotide sequence ID" value="NZ_JBHSFV010000006.1"/>
</dbReference>
<dbReference type="PROSITE" id="PS51257">
    <property type="entry name" value="PROKAR_LIPOPROTEIN"/>
    <property type="match status" value="1"/>
</dbReference>
<evidence type="ECO:0000259" key="1">
    <source>
        <dbReference type="Pfam" id="PF00144"/>
    </source>
</evidence>
<protein>
    <submittedName>
        <fullName evidence="2">Serine hydrolase domain-containing protein</fullName>
        <ecNumber evidence="2">3.-.-.-</ecNumber>
    </submittedName>
</protein>
<dbReference type="InterPro" id="IPR001466">
    <property type="entry name" value="Beta-lactam-related"/>
</dbReference>
<feature type="domain" description="Beta-lactamase-related" evidence="1">
    <location>
        <begin position="44"/>
        <end position="364"/>
    </location>
</feature>
<dbReference type="InterPro" id="IPR012338">
    <property type="entry name" value="Beta-lactam/transpept-like"/>
</dbReference>
<dbReference type="SUPFAM" id="SSF56601">
    <property type="entry name" value="beta-lactamase/transpeptidase-like"/>
    <property type="match status" value="1"/>
</dbReference>
<dbReference type="PANTHER" id="PTHR46825:SF9">
    <property type="entry name" value="BETA-LACTAMASE-RELATED DOMAIN-CONTAINING PROTEIN"/>
    <property type="match status" value="1"/>
</dbReference>
<organism evidence="2 3">
    <name type="scientific">Dokdonia ponticola</name>
    <dbReference type="NCBI Taxonomy" id="2041041"/>
    <lineage>
        <taxon>Bacteria</taxon>
        <taxon>Pseudomonadati</taxon>
        <taxon>Bacteroidota</taxon>
        <taxon>Flavobacteriia</taxon>
        <taxon>Flavobacteriales</taxon>
        <taxon>Flavobacteriaceae</taxon>
        <taxon>Dokdonia</taxon>
    </lineage>
</organism>